<dbReference type="Proteomes" id="UP001371218">
    <property type="component" value="Unassembled WGS sequence"/>
</dbReference>
<proteinExistence type="predicted"/>
<accession>A0ABU9BX08</accession>
<comment type="caution">
    <text evidence="1">The sequence shown here is derived from an EMBL/GenBank/DDBJ whole genome shotgun (WGS) entry which is preliminary data.</text>
</comment>
<gene>
    <name evidence="1" type="ORF">AACH06_26610</name>
</gene>
<evidence type="ECO:0000313" key="1">
    <source>
        <dbReference type="EMBL" id="MEK8034416.1"/>
    </source>
</evidence>
<name>A0ABU9BX08_9BURK</name>
<dbReference type="EMBL" id="JBBUTG010000028">
    <property type="protein sequence ID" value="MEK8034416.1"/>
    <property type="molecule type" value="Genomic_DNA"/>
</dbReference>
<dbReference type="RefSeq" id="WP_341428843.1">
    <property type="nucleotide sequence ID" value="NZ_JBBUTG010000028.1"/>
</dbReference>
<protein>
    <submittedName>
        <fullName evidence="1">Uncharacterized protein</fullName>
    </submittedName>
</protein>
<organism evidence="1 2">
    <name type="scientific">Ideonella lacteola</name>
    <dbReference type="NCBI Taxonomy" id="2984193"/>
    <lineage>
        <taxon>Bacteria</taxon>
        <taxon>Pseudomonadati</taxon>
        <taxon>Pseudomonadota</taxon>
        <taxon>Betaproteobacteria</taxon>
        <taxon>Burkholderiales</taxon>
        <taxon>Sphaerotilaceae</taxon>
        <taxon>Ideonella</taxon>
    </lineage>
</organism>
<sequence>MPTIMQKLALTNRPSHARDVRHVLPQPEKGQKFEPFWTAAFGSDRQSLARQQKSDQKR</sequence>
<evidence type="ECO:0000313" key="2">
    <source>
        <dbReference type="Proteomes" id="UP001371218"/>
    </source>
</evidence>
<keyword evidence="2" id="KW-1185">Reference proteome</keyword>
<reference evidence="1 2" key="1">
    <citation type="submission" date="2024-04" db="EMBL/GenBank/DDBJ databases">
        <title>Novel species of the genus Ideonella isolated from streams.</title>
        <authorList>
            <person name="Lu H."/>
        </authorList>
    </citation>
    <scope>NUCLEOTIDE SEQUENCE [LARGE SCALE GENOMIC DNA]</scope>
    <source>
        <strain evidence="1 2">DXS29W</strain>
    </source>
</reference>